<dbReference type="InterPro" id="IPR012334">
    <property type="entry name" value="Pectin_lyas_fold"/>
</dbReference>
<comment type="caution">
    <text evidence="2">The sequence shown here is derived from an EMBL/GenBank/DDBJ whole genome shotgun (WGS) entry which is preliminary data.</text>
</comment>
<evidence type="ECO:0000313" key="3">
    <source>
        <dbReference type="Proteomes" id="UP001269400"/>
    </source>
</evidence>
<dbReference type="SUPFAM" id="SSF51126">
    <property type="entry name" value="Pectin lyase-like"/>
    <property type="match status" value="1"/>
</dbReference>
<dbReference type="Gene3D" id="2.160.20.10">
    <property type="entry name" value="Single-stranded right-handed beta-helix, Pectin lyase-like"/>
    <property type="match status" value="1"/>
</dbReference>
<reference evidence="2" key="2">
    <citation type="submission" date="2022-12" db="EMBL/GenBank/DDBJ databases">
        <authorList>
            <person name="Dechsakulwatana C."/>
            <person name="Rungsihiranrut A."/>
            <person name="Muangchinda C."/>
            <person name="Ningthoujam R."/>
            <person name="Klankeo P."/>
            <person name="Pinyakong O."/>
        </authorList>
    </citation>
    <scope>NUCLEOTIDE SEQUENCE</scope>
    <source>
        <strain evidence="2">TL01-2</strain>
    </source>
</reference>
<sequence length="751" mass="82397">MYKAGNSVEQVYGGSVIKQGDRTPFGFIFRDENGEAVNLTNATVKIKVANEKALLLEKTAILRDGNTAEFSLGQADITGSGDMRLEFTVTYANGIQEKFPSDDWQRIRITPTLEDIEKTGIAYLTFEKMKADFTQKVADLNERVDNIVAESGNSNIEIMEAREDTEGNSYTTLKKRIDAEENKINILIRKEANIEKFGASRDPLANNTQAFQSAYNAVSTNGGTIVIPDGNFNAPKLNIVDPNVKVIGHGTLKNGGLIIGHPTIIKDLNFVVKDITIEYDSITTGNNGIELRNARRGKILNVNFRKVDKAIYTQPIGVFQHCSRVQMENLLIDGANYVLYMDRPNGFNDYTIGDFSLKGSQAFGGINYNHIYGLGVDGLVLVGNTFFFPSYSGASPTKGQNVYIDYGNFIQITDNNLFEAGTEGILLNRVQNQNIKGNNIAWPGQRLPSDGIKFIGGNQTGNEFVFSIVAENNIMFPTGSGISLGDNASDMKVSDNNIRTAGSSQYYYGDPTALANASHFGITSGVNTKRNSITDNNTSNNINNIQGDNFQDGNLDINNNVIKTTRVQTLSTNTSQIDVKGTDRVHLNQPTANTITTLINGYGGQKIKLLAFNGNTTIQRNSSILLRTTRNLILKANESIELTYTSGAWYETGRTAQELPIVQTISTNDTTIDVSASDRIHLNQPNTTTITAFNNAYGSQEITLISFTGNTTIQNNSSIVLKDAVDAKIPNTGVMKLIYTTGKWFEMFRSF</sequence>
<dbReference type="EMBL" id="JAPTGD010000005">
    <property type="protein sequence ID" value="MDU9695140.1"/>
    <property type="molecule type" value="Genomic_DNA"/>
</dbReference>
<feature type="coiled-coil region" evidence="1">
    <location>
        <begin position="130"/>
        <end position="190"/>
    </location>
</feature>
<dbReference type="Proteomes" id="UP001269400">
    <property type="component" value="Unassembled WGS sequence"/>
</dbReference>
<proteinExistence type="predicted"/>
<dbReference type="AlphaFoldDB" id="A0AAX6NHJ7"/>
<keyword evidence="1" id="KW-0175">Coiled coil</keyword>
<reference evidence="2" key="1">
    <citation type="journal article" date="2022" name="J Environ Chem Eng">
        <title>Biodegradation of petroleum oil using a constructed nonpathogenic and heavy metal-tolerant bacterial consortium isolated from marine sponges.</title>
        <authorList>
            <person name="Dechsakulwatana C."/>
            <person name="Rungsihiranrut A."/>
            <person name="Muangchinda C."/>
            <person name="Ningthoujam R."/>
            <person name="Klankeo P."/>
            <person name="Pinyakong O."/>
        </authorList>
    </citation>
    <scope>NUCLEOTIDE SEQUENCE</scope>
    <source>
        <strain evidence="2">TL01-2</strain>
    </source>
</reference>
<evidence type="ECO:0000256" key="1">
    <source>
        <dbReference type="SAM" id="Coils"/>
    </source>
</evidence>
<dbReference type="InterPro" id="IPR011050">
    <property type="entry name" value="Pectin_lyase_fold/virulence"/>
</dbReference>
<organism evidence="2 3">
    <name type="scientific">Priestia aryabhattai</name>
    <name type="common">Bacillus aryabhattai</name>
    <dbReference type="NCBI Taxonomy" id="412384"/>
    <lineage>
        <taxon>Bacteria</taxon>
        <taxon>Bacillati</taxon>
        <taxon>Bacillota</taxon>
        <taxon>Bacilli</taxon>
        <taxon>Bacillales</taxon>
        <taxon>Bacillaceae</taxon>
        <taxon>Priestia</taxon>
    </lineage>
</organism>
<name>A0AAX6NHJ7_PRIAR</name>
<protein>
    <submittedName>
        <fullName evidence="2">Uncharacterized protein</fullName>
    </submittedName>
</protein>
<dbReference type="RefSeq" id="WP_316911598.1">
    <property type="nucleotide sequence ID" value="NZ_JAPTGD010000005.1"/>
</dbReference>
<gene>
    <name evidence="2" type="ORF">O0Q50_28490</name>
</gene>
<evidence type="ECO:0000313" key="2">
    <source>
        <dbReference type="EMBL" id="MDU9695140.1"/>
    </source>
</evidence>
<accession>A0AAX6NHJ7</accession>